<protein>
    <submittedName>
        <fullName evidence="1">Uncharacterized protein</fullName>
    </submittedName>
</protein>
<accession>Q9AXC7</accession>
<dbReference type="AlphaFoldDB" id="Q9AXC7"/>
<evidence type="ECO:0000313" key="1">
    <source>
        <dbReference type="EMBL" id="CAC33013.1"/>
    </source>
</evidence>
<reference evidence="1" key="1">
    <citation type="journal article" date="2002" name="Plant Mol. Biol.">
        <title>An F-box gene linked to the self-incompatibility (S) locus of Antirrhinum is expressed specifically in pollen and tapetum.</title>
        <authorList>
            <person name="Lai Z."/>
            <person name="Ma W."/>
            <person name="Han B."/>
            <person name="Liang L."/>
            <person name="Zhang Y."/>
            <person name="Hong G."/>
            <person name="Xue Y."/>
        </authorList>
    </citation>
    <scope>NUCLEOTIDE SEQUENCE</scope>
    <source>
        <tissue evidence="1">Leaf</tissue>
    </source>
</reference>
<sequence>MRGNAHNVVWERGKLALFHEDLINSIFGMDKDAVAACATPRILKLTHFVIRFGDKCLYKGKIIREKMLRCMSKMETNDIPFGVLITKFCEIFGVDSTISYSILRPMEELVEESIVDIAQIFSKCLNTGIDEENEWIKNRNHIESPDDNDLRREIEFY</sequence>
<proteinExistence type="predicted"/>
<organism evidence="1">
    <name type="scientific">Antirrhinum hispanicum</name>
    <name type="common">Snapdragon</name>
    <name type="synonym">Antirrhinum glutinosum</name>
    <dbReference type="NCBI Taxonomy" id="49039"/>
    <lineage>
        <taxon>Eukaryota</taxon>
        <taxon>Viridiplantae</taxon>
        <taxon>Streptophyta</taxon>
        <taxon>Embryophyta</taxon>
        <taxon>Tracheophyta</taxon>
        <taxon>Spermatophyta</taxon>
        <taxon>Magnoliopsida</taxon>
        <taxon>eudicotyledons</taxon>
        <taxon>Gunneridae</taxon>
        <taxon>Pentapetalae</taxon>
        <taxon>asterids</taxon>
        <taxon>lamiids</taxon>
        <taxon>Lamiales</taxon>
        <taxon>Plantaginaceae</taxon>
        <taxon>Antirrhineae</taxon>
        <taxon>Antirrhinum</taxon>
    </lineage>
</organism>
<dbReference type="EMBL" id="AJ300474">
    <property type="protein sequence ID" value="CAC33013.1"/>
    <property type="molecule type" value="Genomic_DNA"/>
</dbReference>
<name>Q9AXC7_ANTHI</name>